<dbReference type="RefSeq" id="WP_109836629.1">
    <property type="nucleotide sequence ID" value="NZ_QGKM01000009.1"/>
</dbReference>
<name>A0A317CNB5_9GAMM</name>
<organism evidence="4 5">
    <name type="scientific">Leucothrix pacifica</name>
    <dbReference type="NCBI Taxonomy" id="1247513"/>
    <lineage>
        <taxon>Bacteria</taxon>
        <taxon>Pseudomonadati</taxon>
        <taxon>Pseudomonadota</taxon>
        <taxon>Gammaproteobacteria</taxon>
        <taxon>Thiotrichales</taxon>
        <taxon>Thiotrichaceae</taxon>
        <taxon>Leucothrix</taxon>
    </lineage>
</organism>
<accession>A0A317CNB5</accession>
<evidence type="ECO:0000256" key="1">
    <source>
        <dbReference type="ARBA" id="ARBA00022737"/>
    </source>
</evidence>
<dbReference type="SMART" id="SM00028">
    <property type="entry name" value="TPR"/>
    <property type="match status" value="2"/>
</dbReference>
<dbReference type="InterPro" id="IPR011990">
    <property type="entry name" value="TPR-like_helical_dom_sf"/>
</dbReference>
<comment type="caution">
    <text evidence="4">The sequence shown here is derived from an EMBL/GenBank/DDBJ whole genome shotgun (WGS) entry which is preliminary data.</text>
</comment>
<keyword evidence="1" id="KW-0677">Repeat</keyword>
<evidence type="ECO:0000256" key="3">
    <source>
        <dbReference type="PROSITE-ProRule" id="PRU00339"/>
    </source>
</evidence>
<keyword evidence="2 3" id="KW-0802">TPR repeat</keyword>
<proteinExistence type="predicted"/>
<dbReference type="SUPFAM" id="SSF48452">
    <property type="entry name" value="TPR-like"/>
    <property type="match status" value="2"/>
</dbReference>
<evidence type="ECO:0000313" key="5">
    <source>
        <dbReference type="Proteomes" id="UP000245539"/>
    </source>
</evidence>
<protein>
    <submittedName>
        <fullName evidence="4">Uncharacterized protein</fullName>
    </submittedName>
</protein>
<dbReference type="Proteomes" id="UP000245539">
    <property type="component" value="Unassembled WGS sequence"/>
</dbReference>
<evidence type="ECO:0000256" key="2">
    <source>
        <dbReference type="ARBA" id="ARBA00022803"/>
    </source>
</evidence>
<gene>
    <name evidence="4" type="ORF">DKW60_05285</name>
</gene>
<dbReference type="AlphaFoldDB" id="A0A317CNB5"/>
<keyword evidence="5" id="KW-1185">Reference proteome</keyword>
<dbReference type="PROSITE" id="PS50005">
    <property type="entry name" value="TPR"/>
    <property type="match status" value="1"/>
</dbReference>
<sequence length="575" mass="65183">MNTSNWQLNPSHSGSLLRLKKMLPRLKGFNLIVLQHNQPLYRDGLITVMNTEVDSYLTLDAASFESFALLEQALLSTDSSIKLIHIINIESLPEKERGLAFKSLNYHREQIARRCLCILALWLPEPLVKQMTLEAADFWAWREQVFEFGLPVEAIPRWEADFKSLTGLESEKKKERIEALESYLKKQTPYTSLATADMLHELGNLYEKIGKPRKALESLNKALLLFKDLEEKHAWARVLRDISDIHFRQGNTDDSLNLLNQKILPCFIALDDLDEQAETLDRIADIFAQQGNYEESLRTRREKILPILDKTNHIKNKAVTMGKIADILQARGQLDDALNTVEETLPVYEKLGDVREKAISMGRIADILQARGQLDDALNIRQTEQLPVYEKLGDVRAIAVTEKKIADIQIARGELDTALHTLQTKCIPPMREIGAIAELAAFQGKVAEIFQVRGQLDDALNIRQTELLPVYEKLGDVRSKAVTMGQIADILQARGQLDDALNIRKNEELPVYEKLGDVQSLLMGRTKVAILLWQIDSKANIEEIQTLLNQAYQEAVSLQIPEAEQIKGIMEQIGL</sequence>
<dbReference type="EMBL" id="QGKM01000009">
    <property type="protein sequence ID" value="PWQ99691.1"/>
    <property type="molecule type" value="Genomic_DNA"/>
</dbReference>
<dbReference type="InterPro" id="IPR019734">
    <property type="entry name" value="TPR_rpt"/>
</dbReference>
<dbReference type="OrthoDB" id="4181557at2"/>
<dbReference type="PANTHER" id="PTHR45641">
    <property type="entry name" value="TETRATRICOPEPTIDE REPEAT PROTEIN (AFU_ORTHOLOGUE AFUA_6G03870)"/>
    <property type="match status" value="1"/>
</dbReference>
<dbReference type="Pfam" id="PF13424">
    <property type="entry name" value="TPR_12"/>
    <property type="match status" value="2"/>
</dbReference>
<dbReference type="Gene3D" id="1.25.40.10">
    <property type="entry name" value="Tetratricopeptide repeat domain"/>
    <property type="match status" value="2"/>
</dbReference>
<reference evidence="4 5" key="1">
    <citation type="submission" date="2018-05" db="EMBL/GenBank/DDBJ databases">
        <title>Leucothrix arctica sp. nov., isolated from Arctic seawater.</title>
        <authorList>
            <person name="Choi A."/>
            <person name="Baek K."/>
        </authorList>
    </citation>
    <scope>NUCLEOTIDE SEQUENCE [LARGE SCALE GENOMIC DNA]</scope>
    <source>
        <strain evidence="4 5">JCM 18388</strain>
    </source>
</reference>
<feature type="repeat" description="TPR" evidence="3">
    <location>
        <begin position="196"/>
        <end position="229"/>
    </location>
</feature>
<evidence type="ECO:0000313" key="4">
    <source>
        <dbReference type="EMBL" id="PWQ99691.1"/>
    </source>
</evidence>